<dbReference type="OrthoDB" id="5524763at2"/>
<dbReference type="Proteomes" id="UP000315369">
    <property type="component" value="Unassembled WGS sequence"/>
</dbReference>
<protein>
    <submittedName>
        <fullName evidence="1">Uncharacterized protein</fullName>
    </submittedName>
</protein>
<dbReference type="AlphaFoldDB" id="A0A540X5G1"/>
<evidence type="ECO:0000313" key="2">
    <source>
        <dbReference type="Proteomes" id="UP000315369"/>
    </source>
</evidence>
<reference evidence="1 2" key="1">
    <citation type="submission" date="2019-06" db="EMBL/GenBank/DDBJ databases">
        <authorList>
            <person name="Livingstone P."/>
            <person name="Whitworth D."/>
        </authorList>
    </citation>
    <scope>NUCLEOTIDE SEQUENCE [LARGE SCALE GENOMIC DNA]</scope>
    <source>
        <strain evidence="1 2">AM401</strain>
    </source>
</reference>
<dbReference type="EMBL" id="VIFM01000032">
    <property type="protein sequence ID" value="TQF15964.1"/>
    <property type="molecule type" value="Genomic_DNA"/>
</dbReference>
<organism evidence="1 2">
    <name type="scientific">Myxococcus llanfairpwllgwyngyllgogerychwyrndrobwllllantysiliogogogochensis</name>
    <dbReference type="NCBI Taxonomy" id="2590453"/>
    <lineage>
        <taxon>Bacteria</taxon>
        <taxon>Pseudomonadati</taxon>
        <taxon>Myxococcota</taxon>
        <taxon>Myxococcia</taxon>
        <taxon>Myxococcales</taxon>
        <taxon>Cystobacterineae</taxon>
        <taxon>Myxococcaceae</taxon>
        <taxon>Myxococcus</taxon>
    </lineage>
</organism>
<sequence length="101" mass="11267">MTEPRPRHCATCGRALSPREVYYRFNLVLEGEQDLLDSGDEPGDGERDALAELVQRLEEGPEDARELEDQVHWERAGVVCGACRIVVVRMLDAGPGTPRPH</sequence>
<comment type="caution">
    <text evidence="1">The sequence shown here is derived from an EMBL/GenBank/DDBJ whole genome shotgun (WGS) entry which is preliminary data.</text>
</comment>
<accession>A0A540X5G1</accession>
<evidence type="ECO:0000313" key="1">
    <source>
        <dbReference type="EMBL" id="TQF15964.1"/>
    </source>
</evidence>
<keyword evidence="2" id="KW-1185">Reference proteome</keyword>
<dbReference type="RefSeq" id="WP_141642372.1">
    <property type="nucleotide sequence ID" value="NZ_VIFM01000032.1"/>
</dbReference>
<proteinExistence type="predicted"/>
<gene>
    <name evidence="1" type="ORF">FJV41_10855</name>
</gene>
<name>A0A540X5G1_9BACT</name>